<name>A0AAW1J6P7_SAPOF</name>
<dbReference type="EMBL" id="JBDFQZ010000008">
    <property type="protein sequence ID" value="KAK9698637.1"/>
    <property type="molecule type" value="Genomic_DNA"/>
</dbReference>
<proteinExistence type="predicted"/>
<evidence type="ECO:0000313" key="1">
    <source>
        <dbReference type="EMBL" id="KAK9698637.1"/>
    </source>
</evidence>
<dbReference type="InterPro" id="IPR015424">
    <property type="entry name" value="PyrdxlP-dep_Trfase"/>
</dbReference>
<gene>
    <name evidence="1" type="ORF">RND81_08G119800</name>
</gene>
<accession>A0AAW1J6P7</accession>
<sequence length="620" mass="70862">MTSPQKVKDDSKFLCKCRYCCLTPLLNYPNSLDHQNSTNITNSSNFQYDFATATISSLYPHTQFTNHESLPTLQQSFRSFTTSFPNFHCTVETDQIRAVDFRHLSTNSHVCLDYFGHPLFSFSQQQQGGLESVDDEFAASSSSFSRTHPQPRPRRCHFEVSHKLKDPSDVSNSKFEKMLKRRIMRYLNVSEDDYSIYFTTNQTSAFKIVGDSYPFKSNKKLITVYDHENEAVEALIESSKGRKARVSTAEFKWPKLKIHCKKLEEMLSQSRNNNNNNGGIKTKMNKGLFVFPVQSKVSGAKYSYQWMNVARENGWHILLDCTSLGPKDMDTLGLSLFQPDFLICTFYKVFGYDPSGFACLLVKKSDPSVLDQSCFSSARGFVTLIDCSREGENPDGRILGCQSESFQNEALSDSVQQNGNCDSVLQGDAQNEECYIECKALDHADSLGLVLIGMRIRCLVNWLANALLALNHPRSDKDVQLVQVYGPRVRFDRGPALAFNVFDWKGEKIDPLLVQKLGDRSNISLGYGCLKHVWFSERYESEKNNVMDKKSKKEQVKNDKGKKSVKILKEISVVTINLGFLTNFEDVYRVWEFIAKFLDADFVEKERWRYIALNQKTIHI</sequence>
<evidence type="ECO:0008006" key="3">
    <source>
        <dbReference type="Google" id="ProtNLM"/>
    </source>
</evidence>
<dbReference type="InterPro" id="IPR015421">
    <property type="entry name" value="PyrdxlP-dep_Trfase_major"/>
</dbReference>
<dbReference type="Gene3D" id="3.40.640.10">
    <property type="entry name" value="Type I PLP-dependent aspartate aminotransferase-like (Major domain)"/>
    <property type="match status" value="1"/>
</dbReference>
<organism evidence="1 2">
    <name type="scientific">Saponaria officinalis</name>
    <name type="common">Common soapwort</name>
    <name type="synonym">Lychnis saponaria</name>
    <dbReference type="NCBI Taxonomy" id="3572"/>
    <lineage>
        <taxon>Eukaryota</taxon>
        <taxon>Viridiplantae</taxon>
        <taxon>Streptophyta</taxon>
        <taxon>Embryophyta</taxon>
        <taxon>Tracheophyta</taxon>
        <taxon>Spermatophyta</taxon>
        <taxon>Magnoliopsida</taxon>
        <taxon>eudicotyledons</taxon>
        <taxon>Gunneridae</taxon>
        <taxon>Pentapetalae</taxon>
        <taxon>Caryophyllales</taxon>
        <taxon>Caryophyllaceae</taxon>
        <taxon>Caryophylleae</taxon>
        <taxon>Saponaria</taxon>
    </lineage>
</organism>
<reference evidence="1" key="1">
    <citation type="submission" date="2024-03" db="EMBL/GenBank/DDBJ databases">
        <title>WGS assembly of Saponaria officinalis var. Norfolk2.</title>
        <authorList>
            <person name="Jenkins J."/>
            <person name="Shu S."/>
            <person name="Grimwood J."/>
            <person name="Barry K."/>
            <person name="Goodstein D."/>
            <person name="Schmutz J."/>
            <person name="Leebens-Mack J."/>
            <person name="Osbourn A."/>
        </authorList>
    </citation>
    <scope>NUCLEOTIDE SEQUENCE [LARGE SCALE GENOMIC DNA]</scope>
    <source>
        <strain evidence="1">JIC</strain>
    </source>
</reference>
<dbReference type="SUPFAM" id="SSF53383">
    <property type="entry name" value="PLP-dependent transferases"/>
    <property type="match status" value="1"/>
</dbReference>
<comment type="caution">
    <text evidence="1">The sequence shown here is derived from an EMBL/GenBank/DDBJ whole genome shotgun (WGS) entry which is preliminary data.</text>
</comment>
<dbReference type="AlphaFoldDB" id="A0AAW1J6P7"/>
<dbReference type="Proteomes" id="UP001443914">
    <property type="component" value="Unassembled WGS sequence"/>
</dbReference>
<keyword evidence="2" id="KW-1185">Reference proteome</keyword>
<evidence type="ECO:0000313" key="2">
    <source>
        <dbReference type="Proteomes" id="UP001443914"/>
    </source>
</evidence>
<protein>
    <recommendedName>
        <fullName evidence="3">Molybdenum cofactor sulfurase</fullName>
    </recommendedName>
</protein>
<dbReference type="PANTHER" id="PTHR14237">
    <property type="entry name" value="MOLYBDOPTERIN COFACTOR SULFURASE MOSC"/>
    <property type="match status" value="1"/>
</dbReference>
<dbReference type="PANTHER" id="PTHR14237:SF64">
    <property type="entry name" value="MOLYBDENUM COFACTOR SULFURASE-LIKE PROTEIN"/>
    <property type="match status" value="1"/>
</dbReference>